<feature type="region of interest" description="Disordered" evidence="1">
    <location>
        <begin position="67"/>
        <end position="108"/>
    </location>
</feature>
<evidence type="ECO:0000313" key="2">
    <source>
        <dbReference type="EMBL" id="KAG0483932.1"/>
    </source>
</evidence>
<evidence type="ECO:0000313" key="3">
    <source>
        <dbReference type="Proteomes" id="UP000639772"/>
    </source>
</evidence>
<name>A0A835RCS9_VANPL</name>
<reference evidence="2 3" key="1">
    <citation type="journal article" date="2020" name="Nat. Food">
        <title>A phased Vanilla planifolia genome enables genetic improvement of flavour and production.</title>
        <authorList>
            <person name="Hasing T."/>
            <person name="Tang H."/>
            <person name="Brym M."/>
            <person name="Khazi F."/>
            <person name="Huang T."/>
            <person name="Chambers A.H."/>
        </authorList>
    </citation>
    <scope>NUCLEOTIDE SEQUENCE [LARGE SCALE GENOMIC DNA]</scope>
    <source>
        <tissue evidence="2">Leaf</tissue>
    </source>
</reference>
<evidence type="ECO:0000256" key="1">
    <source>
        <dbReference type="SAM" id="MobiDB-lite"/>
    </source>
</evidence>
<dbReference type="OrthoDB" id="670923at2759"/>
<proteinExistence type="predicted"/>
<dbReference type="PANTHER" id="PTHR36405:SF1">
    <property type="entry name" value="OS07G0520600 PROTEIN"/>
    <property type="match status" value="1"/>
</dbReference>
<protein>
    <submittedName>
        <fullName evidence="2">Uncharacterized protein</fullName>
    </submittedName>
</protein>
<dbReference type="EMBL" id="JADCNM010000005">
    <property type="protein sequence ID" value="KAG0483932.1"/>
    <property type="molecule type" value="Genomic_DNA"/>
</dbReference>
<dbReference type="Proteomes" id="UP000639772">
    <property type="component" value="Unassembled WGS sequence"/>
</dbReference>
<organism evidence="2 3">
    <name type="scientific">Vanilla planifolia</name>
    <name type="common">Vanilla</name>
    <dbReference type="NCBI Taxonomy" id="51239"/>
    <lineage>
        <taxon>Eukaryota</taxon>
        <taxon>Viridiplantae</taxon>
        <taxon>Streptophyta</taxon>
        <taxon>Embryophyta</taxon>
        <taxon>Tracheophyta</taxon>
        <taxon>Spermatophyta</taxon>
        <taxon>Magnoliopsida</taxon>
        <taxon>Liliopsida</taxon>
        <taxon>Asparagales</taxon>
        <taxon>Orchidaceae</taxon>
        <taxon>Vanilloideae</taxon>
        <taxon>Vanilleae</taxon>
        <taxon>Vanilla</taxon>
    </lineage>
</organism>
<gene>
    <name evidence="2" type="ORF">HPP92_012016</name>
</gene>
<accession>A0A835RCS9</accession>
<sequence length="222" mass="24150">MTCYFTLRGILVLCSIDRKKGSMSCIPETTKADGDSVKIGSRGTVGSLISLEFESMKNAPQTASFFQKKNVTKTTHRRKTPSSEPSSNKNTVADHGIVGQNIKQKPSRNCQRAPILSCAANSDKHASKAKRHTYMVEVVDIKCNNPMSNSLKKLGFSKLSESQVFNLLGNEESDGSAGSNLGQRGGVRSHCSVVVGGHVFSGKVVLYVEVLRRGMRDELLVR</sequence>
<feature type="compositionally biased region" description="Polar residues" evidence="1">
    <location>
        <begin position="82"/>
        <end position="91"/>
    </location>
</feature>
<dbReference type="PANTHER" id="PTHR36405">
    <property type="entry name" value="BNAA10G09140D PROTEIN"/>
    <property type="match status" value="1"/>
</dbReference>
<dbReference type="AlphaFoldDB" id="A0A835RCS9"/>
<comment type="caution">
    <text evidence="2">The sequence shown here is derived from an EMBL/GenBank/DDBJ whole genome shotgun (WGS) entry which is preliminary data.</text>
</comment>
<feature type="compositionally biased region" description="Basic residues" evidence="1">
    <location>
        <begin position="70"/>
        <end position="80"/>
    </location>
</feature>